<keyword evidence="5" id="KW-0547">Nucleotide-binding</keyword>
<evidence type="ECO:0000313" key="13">
    <source>
        <dbReference type="EMBL" id="QOY52403.1"/>
    </source>
</evidence>
<comment type="catalytic activity">
    <reaction evidence="1">
        <text>ATP + protein L-histidine = ADP + protein N-phospho-L-histidine.</text>
        <dbReference type="EC" id="2.7.13.3"/>
    </reaction>
</comment>
<name>A0A7S7LVV7_9BACT</name>
<dbReference type="InterPro" id="IPR005467">
    <property type="entry name" value="His_kinase_dom"/>
</dbReference>
<dbReference type="SMART" id="SM00387">
    <property type="entry name" value="HATPase_c"/>
    <property type="match status" value="1"/>
</dbReference>
<dbReference type="InterPro" id="IPR003661">
    <property type="entry name" value="HisK_dim/P_dom"/>
</dbReference>
<dbReference type="SMART" id="SM00062">
    <property type="entry name" value="PBPb"/>
    <property type="match status" value="2"/>
</dbReference>
<dbReference type="PANTHER" id="PTHR45339">
    <property type="entry name" value="HYBRID SIGNAL TRANSDUCTION HISTIDINE KINASE J"/>
    <property type="match status" value="1"/>
</dbReference>
<dbReference type="InterPro" id="IPR001638">
    <property type="entry name" value="Solute-binding_3/MltF_N"/>
</dbReference>
<dbReference type="Gene3D" id="3.40.190.10">
    <property type="entry name" value="Periplasmic binding protein-like II"/>
    <property type="match status" value="6"/>
</dbReference>
<dbReference type="SUPFAM" id="SSF53850">
    <property type="entry name" value="Periplasmic binding protein-like II"/>
    <property type="match status" value="3"/>
</dbReference>
<dbReference type="AlphaFoldDB" id="A0A7S7LVV7"/>
<dbReference type="Gene3D" id="3.30.565.10">
    <property type="entry name" value="Histidine kinase-like ATPase, C-terminal domain"/>
    <property type="match status" value="1"/>
</dbReference>
<evidence type="ECO:0000256" key="5">
    <source>
        <dbReference type="ARBA" id="ARBA00022741"/>
    </source>
</evidence>
<dbReference type="InterPro" id="IPR036890">
    <property type="entry name" value="HATPase_C_sf"/>
</dbReference>
<dbReference type="InterPro" id="IPR003594">
    <property type="entry name" value="HATPase_dom"/>
</dbReference>
<evidence type="ECO:0000256" key="7">
    <source>
        <dbReference type="ARBA" id="ARBA00022840"/>
    </source>
</evidence>
<dbReference type="Proteomes" id="UP000593994">
    <property type="component" value="Chromosome"/>
</dbReference>
<evidence type="ECO:0000259" key="12">
    <source>
        <dbReference type="PROSITE" id="PS50109"/>
    </source>
</evidence>
<dbReference type="Pfam" id="PF00512">
    <property type="entry name" value="HisKA"/>
    <property type="match status" value="1"/>
</dbReference>
<protein>
    <recommendedName>
        <fullName evidence="10">Sensory/regulatory protein RpfC</fullName>
        <ecNumber evidence="2">2.7.13.3</ecNumber>
    </recommendedName>
</protein>
<keyword evidence="8" id="KW-0902">Two-component regulatory system</keyword>
<feature type="domain" description="Histidine kinase" evidence="12">
    <location>
        <begin position="852"/>
        <end position="1068"/>
    </location>
</feature>
<dbReference type="FunFam" id="3.30.565.10:FF:000010">
    <property type="entry name" value="Sensor histidine kinase RcsC"/>
    <property type="match status" value="1"/>
</dbReference>
<accession>A0A7S7LVV7</accession>
<dbReference type="EC" id="2.7.13.3" evidence="2"/>
<keyword evidence="6" id="KW-0418">Kinase</keyword>
<dbReference type="CDD" id="cd16922">
    <property type="entry name" value="HATPase_EvgS-ArcB-TorS-like"/>
    <property type="match status" value="1"/>
</dbReference>
<dbReference type="SUPFAM" id="SSF47384">
    <property type="entry name" value="Homodimeric domain of signal transducing histidine kinase"/>
    <property type="match status" value="1"/>
</dbReference>
<dbReference type="Pfam" id="PF00497">
    <property type="entry name" value="SBP_bac_3"/>
    <property type="match status" value="2"/>
</dbReference>
<keyword evidence="3" id="KW-0597">Phosphoprotein</keyword>
<dbReference type="Pfam" id="PF09084">
    <property type="entry name" value="NMT1"/>
    <property type="match status" value="1"/>
</dbReference>
<evidence type="ECO:0000256" key="9">
    <source>
        <dbReference type="ARBA" id="ARBA00064003"/>
    </source>
</evidence>
<reference evidence="13 14" key="1">
    <citation type="submission" date="2020-05" db="EMBL/GenBank/DDBJ databases">
        <title>Sulfurimonas marisnigri, sp. nov., and Sulfurimonas baltica, sp. nov., manganese oxide reducing chemolithoautotrophs of the class Epsilonproteobacteria isolated from the pelagic redoxclines of the Black and Baltic Seas and emended description of the genus Sulfurimonas.</title>
        <authorList>
            <person name="Henkel J.V."/>
            <person name="Laudan C."/>
            <person name="Werner J."/>
            <person name="Neu T."/>
            <person name="Plewe S."/>
            <person name="Sproer C."/>
            <person name="Bunk B."/>
            <person name="Schulz-Vogt H.N."/>
        </authorList>
    </citation>
    <scope>NUCLEOTIDE SEQUENCE [LARGE SCALE GENOMIC DNA]</scope>
    <source>
        <strain evidence="13 14">GD2</strain>
    </source>
</reference>
<dbReference type="InterPro" id="IPR015168">
    <property type="entry name" value="SsuA/THI5"/>
</dbReference>
<dbReference type="EMBL" id="CP054492">
    <property type="protein sequence ID" value="QOY52403.1"/>
    <property type="molecule type" value="Genomic_DNA"/>
</dbReference>
<keyword evidence="4" id="KW-0808">Transferase</keyword>
<dbReference type="KEGG" id="sbal:HUE88_01525"/>
<evidence type="ECO:0000313" key="14">
    <source>
        <dbReference type="Proteomes" id="UP000593994"/>
    </source>
</evidence>
<keyword evidence="14" id="KW-1185">Reference proteome</keyword>
<evidence type="ECO:0000256" key="1">
    <source>
        <dbReference type="ARBA" id="ARBA00000085"/>
    </source>
</evidence>
<sequence>MKKIIFLLLLSTLLFSSVEKVTVQLEWKHQFEFAGFYAALEKGYYKDVGIEAEIKEFNNNISITDDVLNGKAAFGVSSSSLILERLKNKPVVLLASYFKQNALALVTKPDIKKPGDLKDKKIMALSSEMERTSLGAMLKDSNIEKSDYTLVNHNFGVDKFVNGEVDAMSVFITSQPFLLDTLGVKFNILNPSDYGIYSYDVELFTSEKFAKEHPLIVNKFLLATNKGWEYALNNKEEIVELIYNKYSKQKTKEALLYEAHKTEDLFKRNIFQIGAVVPELIKLNIDMYKKLGLVKKDVGVSDIYINYFLKKNKSSLSQYNFTKEELYFLKKHKIIKVANVSSIAPYDFYKNGKPQGLSVDYMNLLASKINLKTVYKTGHWNELLNSVKNNEIDIMLDIAKTKSREEYLNFTSSYTDTLDTLYAKEGSPYKSLSDLNNKTLAISKGFYQEELIKNLYPNIKILLVKSPVEALKAVAYSEADATIGNFAIYNFLIAEHTITNIKPIFEVKEDGFSLKLHFATHKSNTTLLNILEKVKSTIPEDEIIKLKAKWLSNTQEDEKINLTIEEKKYLTNKKKITICIDPEWMPFESFKKGKHVGLTADYFKIFQTKIETPFILLKTRTWSESLEFAKQRKCDILSLAMATSSRKEYLNFTSPYLSIPLVLATKSDVSFISDFSTLTDQKLGIPTGYAFVEILKDKYPNLNIVEVKNIKDGLTKVKEGKLFGYIGTLASVGYMLQTEFTGELKIAGKFDDKWTLGVGVRNDDKILLEIFEKIIQSIKETQHREILNKWISIKYENIADYKLVWKIIFISIIILLIISFWNRKLSTLNIALKKAKNKAEEATLTKSNFLANMSHEIRTPMNSIISMVYLIEQTKLNEMQKRYIKNIQTASNSLLTLLNDILDYSKIEAKKLELDNSDFNLIELLDNISNILKIKADEKGLDFKIDYDKDGFIHLHGDSQRLSQILTNLLSNAIKFTDNGKVELIVEQLDGIFRFSVCDTGIGLTQEEIDKVFLSFTQADTSTTRRYGGTGLGLSISKQLAELMNGKIWVESVVNQGSKFIFEVPLERSDITEKKKTFSDNAVNISELGITSEKLAYDDSKELFNKLEVAVASRRPHLCEPIIQQMQNSHLSQEDKELFEEIKKLVNKYKFNEAKELLHAKKTDNPNS</sequence>
<dbReference type="FunFam" id="1.10.287.130:FF:000002">
    <property type="entry name" value="Two-component osmosensing histidine kinase"/>
    <property type="match status" value="1"/>
</dbReference>
<dbReference type="PRINTS" id="PR00344">
    <property type="entry name" value="BCTRLSENSOR"/>
</dbReference>
<dbReference type="PANTHER" id="PTHR45339:SF1">
    <property type="entry name" value="HYBRID SIGNAL TRANSDUCTION HISTIDINE KINASE J"/>
    <property type="match status" value="1"/>
</dbReference>
<dbReference type="InterPro" id="IPR036097">
    <property type="entry name" value="HisK_dim/P_sf"/>
</dbReference>
<organism evidence="13 14">
    <name type="scientific">Candidatus Sulfurimonas baltica</name>
    <dbReference type="NCBI Taxonomy" id="2740404"/>
    <lineage>
        <taxon>Bacteria</taxon>
        <taxon>Pseudomonadati</taxon>
        <taxon>Campylobacterota</taxon>
        <taxon>Epsilonproteobacteria</taxon>
        <taxon>Campylobacterales</taxon>
        <taxon>Sulfurimonadaceae</taxon>
        <taxon>Sulfurimonas</taxon>
    </lineage>
</organism>
<evidence type="ECO:0000256" key="6">
    <source>
        <dbReference type="ARBA" id="ARBA00022777"/>
    </source>
</evidence>
<keyword evidence="7" id="KW-0067">ATP-binding</keyword>
<dbReference type="GO" id="GO:0000155">
    <property type="term" value="F:phosphorelay sensor kinase activity"/>
    <property type="evidence" value="ECO:0007669"/>
    <property type="project" value="InterPro"/>
</dbReference>
<dbReference type="RefSeq" id="WP_194370419.1">
    <property type="nucleotide sequence ID" value="NZ_CP054492.1"/>
</dbReference>
<evidence type="ECO:0000256" key="2">
    <source>
        <dbReference type="ARBA" id="ARBA00012438"/>
    </source>
</evidence>
<comment type="subunit">
    <text evidence="9">At low DSF concentrations, interacts with RpfF.</text>
</comment>
<dbReference type="PROSITE" id="PS50109">
    <property type="entry name" value="HIS_KIN"/>
    <property type="match status" value="1"/>
</dbReference>
<evidence type="ECO:0000256" key="8">
    <source>
        <dbReference type="ARBA" id="ARBA00023012"/>
    </source>
</evidence>
<dbReference type="Pfam" id="PF02518">
    <property type="entry name" value="HATPase_c"/>
    <property type="match status" value="1"/>
</dbReference>
<evidence type="ECO:0000256" key="3">
    <source>
        <dbReference type="ARBA" id="ARBA00022553"/>
    </source>
</evidence>
<evidence type="ECO:0000256" key="11">
    <source>
        <dbReference type="SAM" id="Coils"/>
    </source>
</evidence>
<dbReference type="Gene3D" id="1.10.287.130">
    <property type="match status" value="1"/>
</dbReference>
<dbReference type="CDD" id="cd01007">
    <property type="entry name" value="PBP2_BvgS_HisK_like"/>
    <property type="match status" value="1"/>
</dbReference>
<dbReference type="GO" id="GO:0005524">
    <property type="term" value="F:ATP binding"/>
    <property type="evidence" value="ECO:0007669"/>
    <property type="project" value="UniProtKB-KW"/>
</dbReference>
<evidence type="ECO:0000256" key="10">
    <source>
        <dbReference type="ARBA" id="ARBA00068150"/>
    </source>
</evidence>
<dbReference type="InterPro" id="IPR004358">
    <property type="entry name" value="Sig_transdc_His_kin-like_C"/>
</dbReference>
<dbReference type="SMART" id="SM00388">
    <property type="entry name" value="HisKA"/>
    <property type="match status" value="1"/>
</dbReference>
<gene>
    <name evidence="13" type="ORF">HUE88_01525</name>
</gene>
<feature type="coiled-coil region" evidence="11">
    <location>
        <begin position="818"/>
        <end position="852"/>
    </location>
</feature>
<keyword evidence="11" id="KW-0175">Coiled coil</keyword>
<dbReference type="CDD" id="cd13708">
    <property type="entry name" value="PBP2_BvgS_like_1"/>
    <property type="match status" value="1"/>
</dbReference>
<evidence type="ECO:0000256" key="4">
    <source>
        <dbReference type="ARBA" id="ARBA00022679"/>
    </source>
</evidence>
<proteinExistence type="predicted"/>
<dbReference type="CDD" id="cd00082">
    <property type="entry name" value="HisKA"/>
    <property type="match status" value="1"/>
</dbReference>
<dbReference type="SUPFAM" id="SSF55874">
    <property type="entry name" value="ATPase domain of HSP90 chaperone/DNA topoisomerase II/histidine kinase"/>
    <property type="match status" value="1"/>
</dbReference>